<protein>
    <submittedName>
        <fullName evidence="1">Putative secreted protein</fullName>
    </submittedName>
</protein>
<organism evidence="1">
    <name type="scientific">Ixodes ricinus</name>
    <name type="common">Common tick</name>
    <name type="synonym">Acarus ricinus</name>
    <dbReference type="NCBI Taxonomy" id="34613"/>
    <lineage>
        <taxon>Eukaryota</taxon>
        <taxon>Metazoa</taxon>
        <taxon>Ecdysozoa</taxon>
        <taxon>Arthropoda</taxon>
        <taxon>Chelicerata</taxon>
        <taxon>Arachnida</taxon>
        <taxon>Acari</taxon>
        <taxon>Parasitiformes</taxon>
        <taxon>Ixodida</taxon>
        <taxon>Ixodoidea</taxon>
        <taxon>Ixodidae</taxon>
        <taxon>Ixodinae</taxon>
        <taxon>Ixodes</taxon>
    </lineage>
</organism>
<dbReference type="EMBL" id="GIFC01005527">
    <property type="protein sequence ID" value="MXU87610.1"/>
    <property type="molecule type" value="Transcribed_RNA"/>
</dbReference>
<accession>A0A6B0UE60</accession>
<name>A0A6B0UE60_IXORI</name>
<sequence length="97" mass="10847">MSLNALTSAFGRWISFTFGSLVFSGATISDADLITDLVGRRRLYNIAWCLTRPPIQSQALLPCQAAEKIHLADVYLWLCSSCSWYLFSKWLVAPSLT</sequence>
<evidence type="ECO:0000313" key="1">
    <source>
        <dbReference type="EMBL" id="MXU87610.1"/>
    </source>
</evidence>
<dbReference type="AlphaFoldDB" id="A0A6B0UE60"/>
<proteinExistence type="predicted"/>
<reference evidence="1" key="1">
    <citation type="submission" date="2019-12" db="EMBL/GenBank/DDBJ databases">
        <title>An insight into the sialome of adult female Ixodes ricinus ticks feeding for 6 days.</title>
        <authorList>
            <person name="Perner J."/>
            <person name="Ribeiro J.M.C."/>
        </authorList>
    </citation>
    <scope>NUCLEOTIDE SEQUENCE</scope>
    <source>
        <strain evidence="1">Semi-engorged</strain>
        <tissue evidence="1">Salivary glands</tissue>
    </source>
</reference>